<evidence type="ECO:0000256" key="4">
    <source>
        <dbReference type="RuleBase" id="RU000411"/>
    </source>
</evidence>
<dbReference type="InterPro" id="IPR023796">
    <property type="entry name" value="Serpin_dom"/>
</dbReference>
<evidence type="ECO:0000256" key="6">
    <source>
        <dbReference type="SAM" id="SignalP"/>
    </source>
</evidence>
<evidence type="ECO:0000256" key="5">
    <source>
        <dbReference type="SAM" id="MobiDB-lite"/>
    </source>
</evidence>
<dbReference type="RefSeq" id="XP_023948770.2">
    <property type="nucleotide sequence ID" value="XM_024093002.2"/>
</dbReference>
<dbReference type="GO" id="GO:0004867">
    <property type="term" value="F:serine-type endopeptidase inhibitor activity"/>
    <property type="evidence" value="ECO:0007669"/>
    <property type="project" value="UniProtKB-KW"/>
</dbReference>
<feature type="compositionally biased region" description="Low complexity" evidence="5">
    <location>
        <begin position="70"/>
        <end position="90"/>
    </location>
</feature>
<dbReference type="Pfam" id="PF00079">
    <property type="entry name" value="Serpin"/>
    <property type="match status" value="1"/>
</dbReference>
<evidence type="ECO:0000256" key="1">
    <source>
        <dbReference type="ARBA" id="ARBA00009500"/>
    </source>
</evidence>
<dbReference type="SMART" id="SM00093">
    <property type="entry name" value="SERPIN"/>
    <property type="match status" value="1"/>
</dbReference>
<keyword evidence="8" id="KW-1185">Reference proteome</keyword>
<gene>
    <name evidence="9" type="primary">LOC112053549</name>
</gene>
<protein>
    <submittedName>
        <fullName evidence="9">Leukocyte elastase inhibitor</fullName>
    </submittedName>
</protein>
<dbReference type="CDD" id="cd00172">
    <property type="entry name" value="serpin"/>
    <property type="match status" value="1"/>
</dbReference>
<feature type="region of interest" description="Disordered" evidence="5">
    <location>
        <begin position="61"/>
        <end position="90"/>
    </location>
</feature>
<reference evidence="9" key="1">
    <citation type="submission" date="2025-08" db="UniProtKB">
        <authorList>
            <consortium name="RefSeq"/>
        </authorList>
    </citation>
    <scope>IDENTIFICATION</scope>
</reference>
<evidence type="ECO:0000259" key="7">
    <source>
        <dbReference type="SMART" id="SM00093"/>
    </source>
</evidence>
<dbReference type="KEGG" id="bany:112053549"/>
<name>A0A6J1NM05_BICAN</name>
<dbReference type="Gene3D" id="3.30.497.10">
    <property type="entry name" value="Antithrombin, subunit I, domain 2"/>
    <property type="match status" value="1"/>
</dbReference>
<comment type="similarity">
    <text evidence="1 4">Belongs to the serpin family.</text>
</comment>
<accession>A0A6J1NM05</accession>
<dbReference type="GO" id="GO:0005615">
    <property type="term" value="C:extracellular space"/>
    <property type="evidence" value="ECO:0007669"/>
    <property type="project" value="InterPro"/>
</dbReference>
<proteinExistence type="inferred from homology"/>
<organism evidence="8 9">
    <name type="scientific">Bicyclus anynana</name>
    <name type="common">Squinting bush brown butterfly</name>
    <dbReference type="NCBI Taxonomy" id="110368"/>
    <lineage>
        <taxon>Eukaryota</taxon>
        <taxon>Metazoa</taxon>
        <taxon>Ecdysozoa</taxon>
        <taxon>Arthropoda</taxon>
        <taxon>Hexapoda</taxon>
        <taxon>Insecta</taxon>
        <taxon>Pterygota</taxon>
        <taxon>Neoptera</taxon>
        <taxon>Endopterygota</taxon>
        <taxon>Lepidoptera</taxon>
        <taxon>Glossata</taxon>
        <taxon>Ditrysia</taxon>
        <taxon>Papilionoidea</taxon>
        <taxon>Nymphalidae</taxon>
        <taxon>Satyrinae</taxon>
        <taxon>Satyrini</taxon>
        <taxon>Mycalesina</taxon>
        <taxon>Bicyclus</taxon>
    </lineage>
</organism>
<keyword evidence="3" id="KW-0722">Serine protease inhibitor</keyword>
<feature type="domain" description="Serpin" evidence="7">
    <location>
        <begin position="149"/>
        <end position="507"/>
    </location>
</feature>
<evidence type="ECO:0000313" key="9">
    <source>
        <dbReference type="RefSeq" id="XP_023948770.2"/>
    </source>
</evidence>
<evidence type="ECO:0000256" key="2">
    <source>
        <dbReference type="ARBA" id="ARBA00022690"/>
    </source>
</evidence>
<dbReference type="InterPro" id="IPR042178">
    <property type="entry name" value="Serpin_sf_1"/>
</dbReference>
<dbReference type="InterPro" id="IPR000215">
    <property type="entry name" value="Serpin_fam"/>
</dbReference>
<evidence type="ECO:0000256" key="3">
    <source>
        <dbReference type="ARBA" id="ARBA00022900"/>
    </source>
</evidence>
<dbReference type="PANTHER" id="PTHR11461">
    <property type="entry name" value="SERINE PROTEASE INHIBITOR, SERPIN"/>
    <property type="match status" value="1"/>
</dbReference>
<dbReference type="SUPFAM" id="SSF56574">
    <property type="entry name" value="Serpins"/>
    <property type="match status" value="1"/>
</dbReference>
<dbReference type="InterPro" id="IPR036186">
    <property type="entry name" value="Serpin_sf"/>
</dbReference>
<dbReference type="OrthoDB" id="671595at2759"/>
<dbReference type="AlphaFoldDB" id="A0A6J1NM05"/>
<dbReference type="PANTHER" id="PTHR11461:SF211">
    <property type="entry name" value="GH10112P-RELATED"/>
    <property type="match status" value="1"/>
</dbReference>
<dbReference type="GeneID" id="112053549"/>
<keyword evidence="2" id="KW-0646">Protease inhibitor</keyword>
<feature type="chain" id="PRO_5047279279" evidence="6">
    <location>
        <begin position="22"/>
        <end position="509"/>
    </location>
</feature>
<feature type="signal peptide" evidence="6">
    <location>
        <begin position="1"/>
        <end position="21"/>
    </location>
</feature>
<keyword evidence="6" id="KW-0732">Signal</keyword>
<sequence length="509" mass="56820">MKNHGFYIICALCTLALRVEAQFRQNQQRVLFSPLNFDASPISYPTESYDKYIQDLLNSRRTTKPPQTQSNSNGIPNSINGIPNGNSNSIPINEIPQASLSVDNNRFNGIQANDDASPIALNPVRFMGVGKTDVEQLNNVTYAITTFGIDLMKSVNHLQTGNLIVSPTSVATVLALLQQGTFGDAQEQITKSLQMTADVTAPTYRRLTYDMKKRNSRNILTVSNNLFVSDGFEINPEFKDSAVQNFGSEVTLMDFSRPAWAVNQINKWISIQTHQRIENLLPPNAVGHNTQIVIANAVYFKGLWETKFRKEATKNLIFNLSTGETKSVPFMRMRHAFKFGIEQDTRARVVVLPFERHQYSLILILPHQLSNVNTILGSLTNNKLVGYHNFEEIETQLEIPKFTIKSDTNLVPVLKLMGITGIFSRQTDLTRIGTFRTHSPEITNAIHTGFLSVDEQGLSASAATGFAAVALSYDDPSATFRANRPFLAVLWDTQFAIPLFIARVEDPSL</sequence>
<evidence type="ECO:0000313" key="8">
    <source>
        <dbReference type="Proteomes" id="UP001652582"/>
    </source>
</evidence>
<dbReference type="Proteomes" id="UP001652582">
    <property type="component" value="Chromosome 22"/>
</dbReference>
<dbReference type="Gene3D" id="2.30.39.10">
    <property type="entry name" value="Alpha-1-antitrypsin, domain 1"/>
    <property type="match status" value="1"/>
</dbReference>
<dbReference type="InterPro" id="IPR042185">
    <property type="entry name" value="Serpin_sf_2"/>
</dbReference>